<dbReference type="Proteomes" id="UP001549106">
    <property type="component" value="Unassembled WGS sequence"/>
</dbReference>
<reference evidence="1 2" key="1">
    <citation type="submission" date="2024-06" db="EMBL/GenBank/DDBJ databases">
        <title>Genomic Encyclopedia of Type Strains, Phase IV (KMG-IV): sequencing the most valuable type-strain genomes for metagenomic binning, comparative biology and taxonomic classification.</title>
        <authorList>
            <person name="Goeker M."/>
        </authorList>
    </citation>
    <scope>NUCLEOTIDE SEQUENCE [LARGE SCALE GENOMIC DNA]</scope>
    <source>
        <strain evidence="1 2">DSM 29492</strain>
    </source>
</reference>
<sequence length="494" mass="57596">MGNIKVYFSDFFEIDEDIIEEYGAINISLINDLPLFIDPFLLFNSENPDFQKIHKEMIDYLLFLQDQAEKASKFTSGMKKAWFSFSEVKQTWLGFSLSGNDGCGMGNDFANSLYEGLNSIFKNFGKEKITKGHHMEKLCLISPRVGRDKISDFTTNFAKQYLLEYTQNFAKMYLRPEQCKEFSVGRVCFNWETTSWKAQKYYLPCYADDYVLLTPKTMLTRDDTFINRIDMIRNLQEIAPAISDDALRFELETYFREVLHKKKKELSQTEKNDTATRLIKQHPELIDYYMKYKEDNEAEATSISKEKVEEVEMLFNDQISQLVSLLNEKTEFYHRIPDAHDEAKLRVGYLKHVIEEQDGYKLFYAKGKPIKREADLQVIYRLVWYGSALDVNREVNNGRGPVDYKISYGKKNSTLVEFKLASNSKLKQNLAKQVEVYKAASETERAIKVIMFFSEKEYEKICAILNELELVSCEDIILIDARDDNKESASNVKL</sequence>
<comment type="caution">
    <text evidence="1">The sequence shown here is derived from an EMBL/GenBank/DDBJ whole genome shotgun (WGS) entry which is preliminary data.</text>
</comment>
<gene>
    <name evidence="1" type="ORF">ABID24_003437</name>
</gene>
<keyword evidence="2" id="KW-1185">Reference proteome</keyword>
<name>A0ABV2M6R8_9FIRM</name>
<evidence type="ECO:0000313" key="2">
    <source>
        <dbReference type="Proteomes" id="UP001549106"/>
    </source>
</evidence>
<organism evidence="1 2">
    <name type="scientific">Blautia caecimuris</name>
    <dbReference type="NCBI Taxonomy" id="1796615"/>
    <lineage>
        <taxon>Bacteria</taxon>
        <taxon>Bacillati</taxon>
        <taxon>Bacillota</taxon>
        <taxon>Clostridia</taxon>
        <taxon>Lachnospirales</taxon>
        <taxon>Lachnospiraceae</taxon>
        <taxon>Blautia</taxon>
    </lineage>
</organism>
<protein>
    <submittedName>
        <fullName evidence="1">Uncharacterized protein</fullName>
    </submittedName>
</protein>
<dbReference type="EMBL" id="JBEPMJ010000039">
    <property type="protein sequence ID" value="MET3752167.1"/>
    <property type="molecule type" value="Genomic_DNA"/>
</dbReference>
<dbReference type="RefSeq" id="WP_257465540.1">
    <property type="nucleotide sequence ID" value="NZ_BAABXP010000005.1"/>
</dbReference>
<accession>A0ABV2M6R8</accession>
<evidence type="ECO:0000313" key="1">
    <source>
        <dbReference type="EMBL" id="MET3752167.1"/>
    </source>
</evidence>
<proteinExistence type="predicted"/>